<dbReference type="InterPro" id="IPR045063">
    <property type="entry name" value="Dynamin_N"/>
</dbReference>
<dbReference type="GO" id="GO:0051646">
    <property type="term" value="P:mitochondrion localization"/>
    <property type="evidence" value="ECO:0007669"/>
    <property type="project" value="TreeGrafter"/>
</dbReference>
<dbReference type="PANTHER" id="PTHR10465">
    <property type="entry name" value="TRANSMEMBRANE GTPASE FZO1"/>
    <property type="match status" value="1"/>
</dbReference>
<feature type="region of interest" description="Disordered" evidence="12">
    <location>
        <begin position="1"/>
        <end position="59"/>
    </location>
</feature>
<evidence type="ECO:0000256" key="10">
    <source>
        <dbReference type="ARBA" id="ARBA00023136"/>
    </source>
</evidence>
<dbReference type="PROSITE" id="PS51718">
    <property type="entry name" value="G_DYNAMIN_2"/>
    <property type="match status" value="1"/>
</dbReference>
<feature type="compositionally biased region" description="Polar residues" evidence="12">
    <location>
        <begin position="36"/>
        <end position="52"/>
    </location>
</feature>
<feature type="domain" description="Dynamin-type G" evidence="13">
    <location>
        <begin position="158"/>
        <end position="443"/>
    </location>
</feature>
<evidence type="ECO:0000256" key="3">
    <source>
        <dbReference type="ARBA" id="ARBA00022741"/>
    </source>
</evidence>
<dbReference type="InterPro" id="IPR027417">
    <property type="entry name" value="P-loop_NTPase"/>
</dbReference>
<dbReference type="InterPro" id="IPR030381">
    <property type="entry name" value="G_DYNAMIN_dom"/>
</dbReference>
<evidence type="ECO:0000313" key="14">
    <source>
        <dbReference type="EMBL" id="CDO95175.1"/>
    </source>
</evidence>
<dbReference type="Gene3D" id="3.40.50.300">
    <property type="entry name" value="P-loop containing nucleotide triphosphate hydrolases"/>
    <property type="match status" value="1"/>
</dbReference>
<dbReference type="InterPro" id="IPR027094">
    <property type="entry name" value="Mitofusin_fam"/>
</dbReference>
<evidence type="ECO:0000256" key="6">
    <source>
        <dbReference type="ARBA" id="ARBA00022989"/>
    </source>
</evidence>
<feature type="compositionally biased region" description="Basic and acidic residues" evidence="12">
    <location>
        <begin position="1"/>
        <end position="35"/>
    </location>
</feature>
<name>A0A0A8LAI0_9SACH</name>
<keyword evidence="8" id="KW-0496">Mitochondrion</keyword>
<gene>
    <name evidence="14" type="ORF">KLDO_g3422</name>
</gene>
<keyword evidence="2" id="KW-0812">Transmembrane</keyword>
<dbReference type="FunFam" id="3.40.50.300:FF:000638">
    <property type="entry name" value="Transmembrane GTPase Fzo1, putative"/>
    <property type="match status" value="1"/>
</dbReference>
<dbReference type="PANTHER" id="PTHR10465:SF0">
    <property type="entry name" value="SARCALUMENIN"/>
    <property type="match status" value="1"/>
</dbReference>
<evidence type="ECO:0000256" key="9">
    <source>
        <dbReference type="ARBA" id="ARBA00023134"/>
    </source>
</evidence>
<keyword evidence="4" id="KW-1000">Mitochondrion outer membrane</keyword>
<evidence type="ECO:0000259" key="13">
    <source>
        <dbReference type="PROSITE" id="PS51718"/>
    </source>
</evidence>
<dbReference type="GO" id="GO:0005741">
    <property type="term" value="C:mitochondrial outer membrane"/>
    <property type="evidence" value="ECO:0007669"/>
    <property type="project" value="UniProtKB-SubCell"/>
</dbReference>
<organism evidence="14 15">
    <name type="scientific">Kluyveromyces dobzhanskii CBS 2104</name>
    <dbReference type="NCBI Taxonomy" id="1427455"/>
    <lineage>
        <taxon>Eukaryota</taxon>
        <taxon>Fungi</taxon>
        <taxon>Dikarya</taxon>
        <taxon>Ascomycota</taxon>
        <taxon>Saccharomycotina</taxon>
        <taxon>Saccharomycetes</taxon>
        <taxon>Saccharomycetales</taxon>
        <taxon>Saccharomycetaceae</taxon>
        <taxon>Kluyveromyces</taxon>
    </lineage>
</organism>
<sequence>MSQKEVAENSKEKSSKYEDELNKDTPFEISSHELESGTTLSNAQMSRLLQRNSSHRRDRSRDHMFYSHLAQQSYSVNRNSLLDSITFVRPLTNDLITENNQRAIHIPESAQSLDVLELKVSLDGKANMQLDKSALAQLFKTQALSAIDHLTNLQTRVQDTSSKVFITGDLNSGKSTLCNAFLRKKVLPEDQLPCTNVFCEILEARENGHIERVHAIPKTVATNVKDASVLYDMRDKSTYEDFSLTELDQLVYDNDRYILLKIYIKDDKRPVEYSLLRNGTADISLVDSPGLNMDSVKTTEVMSRQEEIDLVVFVVNAENQLTLSAREFISMASREKKLMFFVVNKFDHIKDKDRCKKLILDQIKEISPETYKQNSEFVHFVNSQGKIPEESGNGPSGGDDPDGGDGPDGVNPQHLQEDPDFDKLEDNLRNFVFKKRSLSKLLPAKTYLTKLLRDLERISQCNLDKYKEEDYYLNASLDEVQPELQGVTKRCSQLVDSIDKISEFTTKEVYGYTKIQINKALILKQAEFPPYSGLAGIYDYVQRVRTFIVDQILSSVQVSEAYAKNSAEQSVNQINSLAKGELGDDFMAGKVFKSDLMFTKKKHNLSKNLNIPLQLRNFLDPSLEGFISYLSWGFVKPLPSITEAEEASTTKDSLSKSLALTSYSVSQYWTNPSLIFTSKIPTLLVYSFGGSKMITNVIIHGSKFFSFESLKKLSGSLALLGGVLGVAYLIHDLPRALPMNLSMQYKKRLQELEYSHNNADRVSKEVSQVFKYPTREVVKACELVVDKKTSKKKELESKLRDNAMSIEFFQALLSKSQKQRNIVETINLEVD</sequence>
<dbReference type="AlphaFoldDB" id="A0A0A8LAI0"/>
<dbReference type="Pfam" id="PF00350">
    <property type="entry name" value="Dynamin_N"/>
    <property type="match status" value="1"/>
</dbReference>
<evidence type="ECO:0000256" key="7">
    <source>
        <dbReference type="ARBA" id="ARBA00023054"/>
    </source>
</evidence>
<evidence type="ECO:0000256" key="4">
    <source>
        <dbReference type="ARBA" id="ARBA00022787"/>
    </source>
</evidence>
<evidence type="ECO:0000256" key="2">
    <source>
        <dbReference type="ARBA" id="ARBA00022692"/>
    </source>
</evidence>
<evidence type="ECO:0000256" key="11">
    <source>
        <dbReference type="ARBA" id="ARBA00048548"/>
    </source>
</evidence>
<comment type="caution">
    <text evidence="14">The sequence shown here is derived from an EMBL/GenBank/DDBJ whole genome shotgun (WGS) entry which is preliminary data.</text>
</comment>
<feature type="region of interest" description="Disordered" evidence="12">
    <location>
        <begin position="385"/>
        <end position="420"/>
    </location>
</feature>
<comment type="catalytic activity">
    <reaction evidence="11">
        <text>GTP + H2O = GDP + phosphate + H(+)</text>
        <dbReference type="Rhea" id="RHEA:19669"/>
        <dbReference type="ChEBI" id="CHEBI:15377"/>
        <dbReference type="ChEBI" id="CHEBI:15378"/>
        <dbReference type="ChEBI" id="CHEBI:37565"/>
        <dbReference type="ChEBI" id="CHEBI:43474"/>
        <dbReference type="ChEBI" id="CHEBI:58189"/>
    </reaction>
</comment>
<evidence type="ECO:0000256" key="12">
    <source>
        <dbReference type="SAM" id="MobiDB-lite"/>
    </source>
</evidence>
<dbReference type="Proteomes" id="UP000031516">
    <property type="component" value="Unassembled WGS sequence"/>
</dbReference>
<evidence type="ECO:0000256" key="8">
    <source>
        <dbReference type="ARBA" id="ARBA00023128"/>
    </source>
</evidence>
<keyword evidence="9" id="KW-0342">GTP-binding</keyword>
<accession>A0A0A8LAI0</accession>
<keyword evidence="10" id="KW-0472">Membrane</keyword>
<dbReference type="OrthoDB" id="9984778at2759"/>
<dbReference type="SUPFAM" id="SSF52540">
    <property type="entry name" value="P-loop containing nucleoside triphosphate hydrolases"/>
    <property type="match status" value="1"/>
</dbReference>
<keyword evidence="5" id="KW-0378">Hydrolase</keyword>
<keyword evidence="15" id="KW-1185">Reference proteome</keyword>
<reference evidence="14 15" key="1">
    <citation type="submission" date="2014-03" db="EMBL/GenBank/DDBJ databases">
        <title>The genome of Kluyveromyces dobzhanskii.</title>
        <authorList>
            <person name="Nystedt B."/>
            <person name="Astrom S."/>
        </authorList>
    </citation>
    <scope>NUCLEOTIDE SEQUENCE [LARGE SCALE GENOMIC DNA]</scope>
    <source>
        <strain evidence="14 15">CBS 2104</strain>
    </source>
</reference>
<protein>
    <submittedName>
        <fullName evidence="14">WGS project CCBQ000000000 data, contig 00006</fullName>
    </submittedName>
</protein>
<comment type="subcellular location">
    <subcellularLocation>
        <location evidence="1">Mitochondrion outer membrane</location>
        <topology evidence="1">Multi-pass membrane protein</topology>
    </subcellularLocation>
</comment>
<evidence type="ECO:0000313" key="15">
    <source>
        <dbReference type="Proteomes" id="UP000031516"/>
    </source>
</evidence>
<evidence type="ECO:0000256" key="1">
    <source>
        <dbReference type="ARBA" id="ARBA00004374"/>
    </source>
</evidence>
<proteinExistence type="predicted"/>
<dbReference type="EMBL" id="CCBQ010000043">
    <property type="protein sequence ID" value="CDO95175.1"/>
    <property type="molecule type" value="Genomic_DNA"/>
</dbReference>
<keyword evidence="3" id="KW-0547">Nucleotide-binding</keyword>
<keyword evidence="7" id="KW-0175">Coiled coil</keyword>
<evidence type="ECO:0000256" key="5">
    <source>
        <dbReference type="ARBA" id="ARBA00022801"/>
    </source>
</evidence>
<dbReference type="GO" id="GO:0003924">
    <property type="term" value="F:GTPase activity"/>
    <property type="evidence" value="ECO:0007669"/>
    <property type="project" value="InterPro"/>
</dbReference>
<dbReference type="GO" id="GO:0008053">
    <property type="term" value="P:mitochondrial fusion"/>
    <property type="evidence" value="ECO:0007669"/>
    <property type="project" value="TreeGrafter"/>
</dbReference>
<keyword evidence="6" id="KW-1133">Transmembrane helix</keyword>
<dbReference type="GO" id="GO:0005525">
    <property type="term" value="F:GTP binding"/>
    <property type="evidence" value="ECO:0007669"/>
    <property type="project" value="UniProtKB-KW"/>
</dbReference>